<dbReference type="PROSITE" id="PS01117">
    <property type="entry name" value="HTH_MARR_1"/>
    <property type="match status" value="1"/>
</dbReference>
<keyword evidence="3" id="KW-0804">Transcription</keyword>
<dbReference type="GO" id="GO:0003700">
    <property type="term" value="F:DNA-binding transcription factor activity"/>
    <property type="evidence" value="ECO:0007669"/>
    <property type="project" value="InterPro"/>
</dbReference>
<dbReference type="PRINTS" id="PR00598">
    <property type="entry name" value="HTHMARR"/>
</dbReference>
<dbReference type="InterPro" id="IPR036388">
    <property type="entry name" value="WH-like_DNA-bd_sf"/>
</dbReference>
<dbReference type="SMART" id="SM00347">
    <property type="entry name" value="HTH_MARR"/>
    <property type="match status" value="1"/>
</dbReference>
<evidence type="ECO:0000313" key="7">
    <source>
        <dbReference type="Proteomes" id="UP000440304"/>
    </source>
</evidence>
<dbReference type="PROSITE" id="PS50995">
    <property type="entry name" value="HTH_MARR_2"/>
    <property type="match status" value="1"/>
</dbReference>
<evidence type="ECO:0000256" key="4">
    <source>
        <dbReference type="SAM" id="MobiDB-lite"/>
    </source>
</evidence>
<dbReference type="RefSeq" id="WP_160785200.1">
    <property type="nucleotide sequence ID" value="NZ_CP086610.1"/>
</dbReference>
<dbReference type="InterPro" id="IPR036390">
    <property type="entry name" value="WH_DNA-bd_sf"/>
</dbReference>
<evidence type="ECO:0000256" key="3">
    <source>
        <dbReference type="ARBA" id="ARBA00023163"/>
    </source>
</evidence>
<reference evidence="6 7" key="1">
    <citation type="submission" date="2019-12" db="EMBL/GenBank/DDBJ databases">
        <title>Shinella granuli gen. nov., sp. nov., and proposal of the reclassification of Zoogloea ramigera ATCC 19623 as Shinella zoogloeoides sp. nov.</title>
        <authorList>
            <person name="Gao J."/>
        </authorList>
    </citation>
    <scope>NUCLEOTIDE SEQUENCE [LARGE SCALE GENOMIC DNA]</scope>
    <source>
        <strain evidence="6 7">DSM 287</strain>
    </source>
</reference>
<keyword evidence="2" id="KW-0238">DNA-binding</keyword>
<keyword evidence="1" id="KW-0805">Transcription regulation</keyword>
<dbReference type="InterPro" id="IPR000835">
    <property type="entry name" value="HTH_MarR-typ"/>
</dbReference>
<dbReference type="Pfam" id="PF12802">
    <property type="entry name" value="MarR_2"/>
    <property type="match status" value="1"/>
</dbReference>
<evidence type="ECO:0000256" key="1">
    <source>
        <dbReference type="ARBA" id="ARBA00023015"/>
    </source>
</evidence>
<evidence type="ECO:0000259" key="5">
    <source>
        <dbReference type="PROSITE" id="PS50995"/>
    </source>
</evidence>
<accession>A0A6N8TF16</accession>
<comment type="caution">
    <text evidence="6">The sequence shown here is derived from an EMBL/GenBank/DDBJ whole genome shotgun (WGS) entry which is preliminary data.</text>
</comment>
<dbReference type="Proteomes" id="UP000440304">
    <property type="component" value="Unassembled WGS sequence"/>
</dbReference>
<dbReference type="PANTHER" id="PTHR33164:SF43">
    <property type="entry name" value="HTH-TYPE TRANSCRIPTIONAL REPRESSOR YETL"/>
    <property type="match status" value="1"/>
</dbReference>
<dbReference type="InterPro" id="IPR039422">
    <property type="entry name" value="MarR/SlyA-like"/>
</dbReference>
<dbReference type="InterPro" id="IPR011991">
    <property type="entry name" value="ArsR-like_HTH"/>
</dbReference>
<dbReference type="SUPFAM" id="SSF46785">
    <property type="entry name" value="Winged helix' DNA-binding domain"/>
    <property type="match status" value="1"/>
</dbReference>
<evidence type="ECO:0000313" key="6">
    <source>
        <dbReference type="EMBL" id="MXN99803.1"/>
    </source>
</evidence>
<evidence type="ECO:0000256" key="2">
    <source>
        <dbReference type="ARBA" id="ARBA00023125"/>
    </source>
</evidence>
<organism evidence="6 7">
    <name type="scientific">Shinella zoogloeoides</name>
    <name type="common">Crabtreella saccharophila</name>
    <dbReference type="NCBI Taxonomy" id="352475"/>
    <lineage>
        <taxon>Bacteria</taxon>
        <taxon>Pseudomonadati</taxon>
        <taxon>Pseudomonadota</taxon>
        <taxon>Alphaproteobacteria</taxon>
        <taxon>Hyphomicrobiales</taxon>
        <taxon>Rhizobiaceae</taxon>
        <taxon>Shinella</taxon>
    </lineage>
</organism>
<sequence length="178" mass="18758">MGKKHKDGKDGKKAKKKKSHEAVSGAGLAAAVVSAARSMRTVLSRNLLATGLYAGQDGVILALSEAGGLTAGALAARLGVKAPTMTRTIGRLEAQGFVARRSDEADGRLTVVHLTEAGRASVNHITEAARLSEQQAAEGFSEKDMRNLLKLLRAMDENLHAGLPDTSRQHEKPVADDI</sequence>
<dbReference type="GO" id="GO:0003677">
    <property type="term" value="F:DNA binding"/>
    <property type="evidence" value="ECO:0007669"/>
    <property type="project" value="UniProtKB-KW"/>
</dbReference>
<dbReference type="AlphaFoldDB" id="A0A6N8TF16"/>
<feature type="compositionally biased region" description="Basic residues" evidence="4">
    <location>
        <begin position="1"/>
        <end position="19"/>
    </location>
</feature>
<proteinExistence type="predicted"/>
<feature type="domain" description="HTH marR-type" evidence="5">
    <location>
        <begin position="25"/>
        <end position="157"/>
    </location>
</feature>
<feature type="region of interest" description="Disordered" evidence="4">
    <location>
        <begin position="1"/>
        <end position="22"/>
    </location>
</feature>
<dbReference type="OrthoDB" id="8448256at2"/>
<gene>
    <name evidence="6" type="ORF">GR156_05780</name>
</gene>
<name>A0A6N8TF16_SHIZO</name>
<protein>
    <submittedName>
        <fullName evidence="6">MarR family transcriptional regulator</fullName>
    </submittedName>
</protein>
<dbReference type="EMBL" id="WUML01000003">
    <property type="protein sequence ID" value="MXN99803.1"/>
    <property type="molecule type" value="Genomic_DNA"/>
</dbReference>
<dbReference type="PANTHER" id="PTHR33164">
    <property type="entry name" value="TRANSCRIPTIONAL REGULATOR, MARR FAMILY"/>
    <property type="match status" value="1"/>
</dbReference>
<dbReference type="CDD" id="cd00090">
    <property type="entry name" value="HTH_ARSR"/>
    <property type="match status" value="1"/>
</dbReference>
<dbReference type="Gene3D" id="1.10.10.10">
    <property type="entry name" value="Winged helix-like DNA-binding domain superfamily/Winged helix DNA-binding domain"/>
    <property type="match status" value="1"/>
</dbReference>
<dbReference type="GO" id="GO:0006950">
    <property type="term" value="P:response to stress"/>
    <property type="evidence" value="ECO:0007669"/>
    <property type="project" value="TreeGrafter"/>
</dbReference>
<dbReference type="InterPro" id="IPR023187">
    <property type="entry name" value="Tscrpt_reg_MarR-type_CS"/>
</dbReference>